<dbReference type="Pfam" id="PF03309">
    <property type="entry name" value="Pan_kinase"/>
    <property type="match status" value="1"/>
</dbReference>
<keyword evidence="12 16" id="KW-0630">Potassium</keyword>
<dbReference type="EMBL" id="JACOPK010000001">
    <property type="protein sequence ID" value="MBC5694511.1"/>
    <property type="molecule type" value="Genomic_DNA"/>
</dbReference>
<feature type="active site" description="Proton acceptor" evidence="16">
    <location>
        <position position="111"/>
    </location>
</feature>
<organism evidence="17 18">
    <name type="scientific">Agathobaculum hominis</name>
    <dbReference type="NCBI Taxonomy" id="2763014"/>
    <lineage>
        <taxon>Bacteria</taxon>
        <taxon>Bacillati</taxon>
        <taxon>Bacillota</taxon>
        <taxon>Clostridia</taxon>
        <taxon>Eubacteriales</taxon>
        <taxon>Butyricicoccaceae</taxon>
        <taxon>Agathobaculum</taxon>
    </lineage>
</organism>
<comment type="similarity">
    <text evidence="14 16">Belongs to the type III pantothenate kinase family.</text>
</comment>
<dbReference type="GO" id="GO:0016301">
    <property type="term" value="F:kinase activity"/>
    <property type="evidence" value="ECO:0007669"/>
    <property type="project" value="UniProtKB-KW"/>
</dbReference>
<comment type="subunit">
    <text evidence="5 16">Homodimer.</text>
</comment>
<keyword evidence="18" id="KW-1185">Reference proteome</keyword>
<keyword evidence="13 16" id="KW-0173">Coenzyme A biosynthesis</keyword>
<feature type="binding site" evidence="16">
    <location>
        <position position="188"/>
    </location>
    <ligand>
        <name>substrate</name>
    </ligand>
</feature>
<feature type="binding site" evidence="16">
    <location>
        <begin position="6"/>
        <end position="13"/>
    </location>
    <ligand>
        <name>ATP</name>
        <dbReference type="ChEBI" id="CHEBI:30616"/>
    </ligand>
</feature>
<evidence type="ECO:0000256" key="4">
    <source>
        <dbReference type="ARBA" id="ARBA00005225"/>
    </source>
</evidence>
<dbReference type="PANTHER" id="PTHR34265:SF1">
    <property type="entry name" value="TYPE III PANTOTHENATE KINASE"/>
    <property type="match status" value="1"/>
</dbReference>
<evidence type="ECO:0000256" key="8">
    <source>
        <dbReference type="ARBA" id="ARBA00022679"/>
    </source>
</evidence>
<evidence type="ECO:0000256" key="16">
    <source>
        <dbReference type="HAMAP-Rule" id="MF_01274"/>
    </source>
</evidence>
<evidence type="ECO:0000313" key="17">
    <source>
        <dbReference type="EMBL" id="MBC5694511.1"/>
    </source>
</evidence>
<comment type="caution">
    <text evidence="17">The sequence shown here is derived from an EMBL/GenBank/DDBJ whole genome shotgun (WGS) entry which is preliminary data.</text>
</comment>
<feature type="binding site" evidence="16">
    <location>
        <position position="131"/>
    </location>
    <ligand>
        <name>K(+)</name>
        <dbReference type="ChEBI" id="CHEBI:29103"/>
    </ligand>
</feature>
<dbReference type="InterPro" id="IPR043129">
    <property type="entry name" value="ATPase_NBD"/>
</dbReference>
<comment type="subcellular location">
    <subcellularLocation>
        <location evidence="3 16">Cytoplasm</location>
    </subcellularLocation>
</comment>
<dbReference type="InterPro" id="IPR004619">
    <property type="entry name" value="Type_III_PanK"/>
</dbReference>
<comment type="catalytic activity">
    <reaction evidence="1 16">
        <text>(R)-pantothenate + ATP = (R)-4'-phosphopantothenate + ADP + H(+)</text>
        <dbReference type="Rhea" id="RHEA:16373"/>
        <dbReference type="ChEBI" id="CHEBI:10986"/>
        <dbReference type="ChEBI" id="CHEBI:15378"/>
        <dbReference type="ChEBI" id="CHEBI:29032"/>
        <dbReference type="ChEBI" id="CHEBI:30616"/>
        <dbReference type="ChEBI" id="CHEBI:456216"/>
        <dbReference type="EC" id="2.7.1.33"/>
    </reaction>
</comment>
<keyword evidence="11 16" id="KW-0067">ATP-binding</keyword>
<evidence type="ECO:0000256" key="13">
    <source>
        <dbReference type="ARBA" id="ARBA00022993"/>
    </source>
</evidence>
<evidence type="ECO:0000256" key="3">
    <source>
        <dbReference type="ARBA" id="ARBA00004496"/>
    </source>
</evidence>
<keyword evidence="10 16" id="KW-0418">Kinase</keyword>
<evidence type="ECO:0000256" key="14">
    <source>
        <dbReference type="ARBA" id="ARBA00038036"/>
    </source>
</evidence>
<dbReference type="EC" id="2.7.1.33" evidence="6 16"/>
<evidence type="ECO:0000256" key="9">
    <source>
        <dbReference type="ARBA" id="ARBA00022741"/>
    </source>
</evidence>
<proteinExistence type="inferred from homology"/>
<gene>
    <name evidence="16" type="primary">coaX</name>
    <name evidence="17" type="ORF">H8S02_00870</name>
</gene>
<evidence type="ECO:0000256" key="6">
    <source>
        <dbReference type="ARBA" id="ARBA00012102"/>
    </source>
</evidence>
<keyword evidence="9 16" id="KW-0547">Nucleotide-binding</keyword>
<dbReference type="CDD" id="cd24015">
    <property type="entry name" value="ASKHA_NBD_PanK-III"/>
    <property type="match status" value="1"/>
</dbReference>
<reference evidence="17 18" key="1">
    <citation type="submission" date="2020-08" db="EMBL/GenBank/DDBJ databases">
        <title>Genome public.</title>
        <authorList>
            <person name="Liu C."/>
            <person name="Sun Q."/>
        </authorList>
    </citation>
    <scope>NUCLEOTIDE SEQUENCE [LARGE SCALE GENOMIC DNA]</scope>
    <source>
        <strain evidence="17 18">M2</strain>
    </source>
</reference>
<evidence type="ECO:0000256" key="5">
    <source>
        <dbReference type="ARBA" id="ARBA00011738"/>
    </source>
</evidence>
<comment type="caution">
    <text evidence="16">Lacks conserved residue(s) required for the propagation of feature annotation.</text>
</comment>
<dbReference type="HAMAP" id="MF_01274">
    <property type="entry name" value="Pantothen_kinase_3"/>
    <property type="match status" value="1"/>
</dbReference>
<dbReference type="NCBIfam" id="TIGR00671">
    <property type="entry name" value="baf"/>
    <property type="match status" value="1"/>
</dbReference>
<evidence type="ECO:0000313" key="18">
    <source>
        <dbReference type="Proteomes" id="UP000641741"/>
    </source>
</evidence>
<name>A0ABR7GJM1_9FIRM</name>
<keyword evidence="8 16" id="KW-0808">Transferase</keyword>
<evidence type="ECO:0000256" key="2">
    <source>
        <dbReference type="ARBA" id="ARBA00001958"/>
    </source>
</evidence>
<accession>A0ABR7GJM1</accession>
<dbReference type="SUPFAM" id="SSF53067">
    <property type="entry name" value="Actin-like ATPase domain"/>
    <property type="match status" value="2"/>
</dbReference>
<dbReference type="RefSeq" id="WP_186968807.1">
    <property type="nucleotide sequence ID" value="NZ_JACOPK010000001.1"/>
</dbReference>
<keyword evidence="7 16" id="KW-0963">Cytoplasm</keyword>
<protein>
    <recommendedName>
        <fullName evidence="15 16">Type III pantothenate kinase</fullName>
        <ecNumber evidence="6 16">2.7.1.33</ecNumber>
    </recommendedName>
    <alternativeName>
        <fullName evidence="16">PanK-III</fullName>
    </alternativeName>
    <alternativeName>
        <fullName evidence="16">Pantothenic acid kinase</fullName>
    </alternativeName>
</protein>
<feature type="binding site" evidence="16">
    <location>
        <begin position="109"/>
        <end position="112"/>
    </location>
    <ligand>
        <name>substrate</name>
    </ligand>
</feature>
<evidence type="ECO:0000256" key="1">
    <source>
        <dbReference type="ARBA" id="ARBA00001206"/>
    </source>
</evidence>
<evidence type="ECO:0000256" key="11">
    <source>
        <dbReference type="ARBA" id="ARBA00022840"/>
    </source>
</evidence>
<dbReference type="PANTHER" id="PTHR34265">
    <property type="entry name" value="TYPE III PANTOTHENATE KINASE"/>
    <property type="match status" value="1"/>
</dbReference>
<dbReference type="Gene3D" id="3.30.420.40">
    <property type="match status" value="2"/>
</dbReference>
<comment type="cofactor">
    <cofactor evidence="16">
        <name>NH4(+)</name>
        <dbReference type="ChEBI" id="CHEBI:28938"/>
    </cofactor>
    <cofactor evidence="16">
        <name>K(+)</name>
        <dbReference type="ChEBI" id="CHEBI:29103"/>
    </cofactor>
    <text evidence="16">A monovalent cation. Ammonium or potassium.</text>
</comment>
<evidence type="ECO:0000256" key="15">
    <source>
        <dbReference type="ARBA" id="ARBA00040883"/>
    </source>
</evidence>
<keyword evidence="16" id="KW-0479">Metal-binding</keyword>
<comment type="function">
    <text evidence="16">Catalyzes the phosphorylation of pantothenate (Pan), the first step in CoA biosynthesis.</text>
</comment>
<evidence type="ECO:0000256" key="10">
    <source>
        <dbReference type="ARBA" id="ARBA00022777"/>
    </source>
</evidence>
<sequence length="259" mass="27487">MLITVLAENSHIRAVGFEGEEIRFHASVQTEPRQTSDYYILMLTQLFTLYGVSGERITGVVLASVVPQLTPTLIDALARIAGSRHKLLSLSSGIKTGLNIRSDQPQQVGADRVAAAVAAKARGSLPCVVVDCGCATTFTVLDENGALVASAITAGVELSLEALRAQTAQLPTVALVRGARYDVMARNTADAMRVGAVMGAAAMVDGLIGRYAAVLGKTPRVWLTGDCCQLIAPHLSIGWDRADDLIFEGLRLVWSKNRG</sequence>
<evidence type="ECO:0000256" key="7">
    <source>
        <dbReference type="ARBA" id="ARBA00022490"/>
    </source>
</evidence>
<dbReference type="Proteomes" id="UP000641741">
    <property type="component" value="Unassembled WGS sequence"/>
</dbReference>
<evidence type="ECO:0000256" key="12">
    <source>
        <dbReference type="ARBA" id="ARBA00022958"/>
    </source>
</evidence>
<comment type="pathway">
    <text evidence="4 16">Cofactor biosynthesis; coenzyme A biosynthesis; CoA from (R)-pantothenate: step 1/5.</text>
</comment>
<comment type="cofactor">
    <cofactor evidence="2">
        <name>K(+)</name>
        <dbReference type="ChEBI" id="CHEBI:29103"/>
    </cofactor>
</comment>